<keyword evidence="3" id="KW-1185">Reference proteome</keyword>
<comment type="caution">
    <text evidence="2">The sequence shown here is derived from an EMBL/GenBank/DDBJ whole genome shotgun (WGS) entry which is preliminary data.</text>
</comment>
<feature type="compositionally biased region" description="Basic and acidic residues" evidence="1">
    <location>
        <begin position="92"/>
        <end position="130"/>
    </location>
</feature>
<name>A0A5B7JAQ8_PORTR</name>
<accession>A0A5B7JAQ8</accession>
<feature type="compositionally biased region" description="Basic and acidic residues" evidence="1">
    <location>
        <begin position="40"/>
        <end position="74"/>
    </location>
</feature>
<dbReference type="EMBL" id="VSRR010089393">
    <property type="protein sequence ID" value="MPC91899.1"/>
    <property type="molecule type" value="Genomic_DNA"/>
</dbReference>
<feature type="region of interest" description="Disordered" evidence="1">
    <location>
        <begin position="25"/>
        <end position="130"/>
    </location>
</feature>
<dbReference type="Proteomes" id="UP000324222">
    <property type="component" value="Unassembled WGS sequence"/>
</dbReference>
<reference evidence="2 3" key="1">
    <citation type="submission" date="2019-05" db="EMBL/GenBank/DDBJ databases">
        <title>Another draft genome of Portunus trituberculatus and its Hox gene families provides insights of decapod evolution.</title>
        <authorList>
            <person name="Jeong J.-H."/>
            <person name="Song I."/>
            <person name="Kim S."/>
            <person name="Choi T."/>
            <person name="Kim D."/>
            <person name="Ryu S."/>
            <person name="Kim W."/>
        </authorList>
    </citation>
    <scope>NUCLEOTIDE SEQUENCE [LARGE SCALE GENOMIC DNA]</scope>
    <source>
        <tissue evidence="2">Muscle</tissue>
    </source>
</reference>
<feature type="compositionally biased region" description="Acidic residues" evidence="1">
    <location>
        <begin position="75"/>
        <end position="91"/>
    </location>
</feature>
<sequence length="192" mass="22004">MSEVMRGDCEENTAKKTIMNRVCGRSLASSRRRGGGVARRGREAKVKTMRNGEGRKKREKEDIWTPAKERTVKEEELEEEEEVGEEQEEKEEEAREEACSCKPVKEGRREGRKKERRAREGVGKTDGGQRESNVKMKQLVTCNKASTICQFVARDLLLLLLLSRSLPVIYNCYLNPDRESKKKKGKNNRASQ</sequence>
<dbReference type="AlphaFoldDB" id="A0A5B7JAQ8"/>
<evidence type="ECO:0000313" key="2">
    <source>
        <dbReference type="EMBL" id="MPC91899.1"/>
    </source>
</evidence>
<evidence type="ECO:0000256" key="1">
    <source>
        <dbReference type="SAM" id="MobiDB-lite"/>
    </source>
</evidence>
<evidence type="ECO:0000313" key="3">
    <source>
        <dbReference type="Proteomes" id="UP000324222"/>
    </source>
</evidence>
<gene>
    <name evidence="2" type="ORF">E2C01_086962</name>
</gene>
<organism evidence="2 3">
    <name type="scientific">Portunus trituberculatus</name>
    <name type="common">Swimming crab</name>
    <name type="synonym">Neptunus trituberculatus</name>
    <dbReference type="NCBI Taxonomy" id="210409"/>
    <lineage>
        <taxon>Eukaryota</taxon>
        <taxon>Metazoa</taxon>
        <taxon>Ecdysozoa</taxon>
        <taxon>Arthropoda</taxon>
        <taxon>Crustacea</taxon>
        <taxon>Multicrustacea</taxon>
        <taxon>Malacostraca</taxon>
        <taxon>Eumalacostraca</taxon>
        <taxon>Eucarida</taxon>
        <taxon>Decapoda</taxon>
        <taxon>Pleocyemata</taxon>
        <taxon>Brachyura</taxon>
        <taxon>Eubrachyura</taxon>
        <taxon>Portunoidea</taxon>
        <taxon>Portunidae</taxon>
        <taxon>Portuninae</taxon>
        <taxon>Portunus</taxon>
    </lineage>
</organism>
<proteinExistence type="predicted"/>
<protein>
    <submittedName>
        <fullName evidence="2">Uncharacterized protein</fullName>
    </submittedName>
</protein>